<keyword evidence="7" id="KW-1133">Transmembrane helix</keyword>
<evidence type="ECO:0000256" key="2">
    <source>
        <dbReference type="ARBA" id="ARBA00022670"/>
    </source>
</evidence>
<proteinExistence type="inferred from homology"/>
<dbReference type="PROSITE" id="PS00137">
    <property type="entry name" value="SUBTILASE_HIS"/>
    <property type="match status" value="1"/>
</dbReference>
<evidence type="ECO:0000256" key="5">
    <source>
        <dbReference type="PROSITE-ProRule" id="PRU01240"/>
    </source>
</evidence>
<keyword evidence="8" id="KW-0732">Signal</keyword>
<feature type="signal peptide" evidence="8">
    <location>
        <begin position="1"/>
        <end position="39"/>
    </location>
</feature>
<protein>
    <submittedName>
        <fullName evidence="10">S8 family serine peptidase</fullName>
    </submittedName>
</protein>
<feature type="compositionally biased region" description="Low complexity" evidence="6">
    <location>
        <begin position="352"/>
        <end position="361"/>
    </location>
</feature>
<evidence type="ECO:0000259" key="9">
    <source>
        <dbReference type="Pfam" id="PF00082"/>
    </source>
</evidence>
<dbReference type="InterPro" id="IPR022398">
    <property type="entry name" value="Peptidase_S8_His-AS"/>
</dbReference>
<comment type="similarity">
    <text evidence="1 5">Belongs to the peptidase S8 family.</text>
</comment>
<keyword evidence="7" id="KW-0812">Transmembrane</keyword>
<comment type="caution">
    <text evidence="10">The sequence shown here is derived from an EMBL/GenBank/DDBJ whole genome shotgun (WGS) entry which is preliminary data.</text>
</comment>
<sequence>MNRRPGQRAPRPSTGPGPAVRLKVSLLLPPVLTAAAVLAAGPAAVAADGAPSVKLPVMNAVLADDAGCTGRSTAKATALPWEHQSLELPRAARISQGAGVKVGVVDTGVSAQAPTLAGRVEAVGNGGDDCVGHGTFVASLIAAAPAEGVAFQGVAPRATIVAARATTEHGTPSPSAVAAGIRAAVDAGARVIEVSAAFDTKSSALRDAVSHAAKHDALIVAAAVPDPPKNVVGETPVPRDYWPAAYPGVLSVLDLDVQGVRKDDALLPVQADLAAPGDGVVGVGPRGGGHFVGSGASLAAGYTAGAAALVRSVFPGMSAQQVARRLVSTAYPDYVPRLDAYAAVASVADGGTKEAGATTGAHDQAVRMPDHSQRERATRTAVLVAAAGLALVLLVGWAAVAVPRARARGWRPPRR</sequence>
<dbReference type="Pfam" id="PF00082">
    <property type="entry name" value="Peptidase_S8"/>
    <property type="match status" value="1"/>
</dbReference>
<dbReference type="Proteomes" id="UP001496720">
    <property type="component" value="Unassembled WGS sequence"/>
</dbReference>
<organism evidence="10 11">
    <name type="scientific">Streptomyces violaceorubidus</name>
    <dbReference type="NCBI Taxonomy" id="284042"/>
    <lineage>
        <taxon>Bacteria</taxon>
        <taxon>Bacillati</taxon>
        <taxon>Actinomycetota</taxon>
        <taxon>Actinomycetes</taxon>
        <taxon>Kitasatosporales</taxon>
        <taxon>Streptomycetaceae</taxon>
        <taxon>Streptomyces</taxon>
    </lineage>
</organism>
<dbReference type="RefSeq" id="WP_352147391.1">
    <property type="nucleotide sequence ID" value="NZ_JBEOZY010000010.1"/>
</dbReference>
<accession>A0ABV1SV54</accession>
<keyword evidence="4 5" id="KW-0720">Serine protease</keyword>
<dbReference type="PROSITE" id="PS51892">
    <property type="entry name" value="SUBTILASE"/>
    <property type="match status" value="1"/>
</dbReference>
<gene>
    <name evidence="10" type="ORF">ABT188_13735</name>
</gene>
<keyword evidence="3 5" id="KW-0378">Hydrolase</keyword>
<dbReference type="PRINTS" id="PR00723">
    <property type="entry name" value="SUBTILISIN"/>
</dbReference>
<dbReference type="InterPro" id="IPR050131">
    <property type="entry name" value="Peptidase_S8_subtilisin-like"/>
</dbReference>
<keyword evidence="2 5" id="KW-0645">Protease</keyword>
<dbReference type="InterPro" id="IPR015500">
    <property type="entry name" value="Peptidase_S8_subtilisin-rel"/>
</dbReference>
<evidence type="ECO:0000256" key="1">
    <source>
        <dbReference type="ARBA" id="ARBA00011073"/>
    </source>
</evidence>
<feature type="active site" description="Charge relay system" evidence="5">
    <location>
        <position position="297"/>
    </location>
</feature>
<reference evidence="10 11" key="1">
    <citation type="submission" date="2024-06" db="EMBL/GenBank/DDBJ databases">
        <title>The Natural Products Discovery Center: Release of the First 8490 Sequenced Strains for Exploring Actinobacteria Biosynthetic Diversity.</title>
        <authorList>
            <person name="Kalkreuter E."/>
            <person name="Kautsar S.A."/>
            <person name="Yang D."/>
            <person name="Bader C.D."/>
            <person name="Teijaro C.N."/>
            <person name="Fluegel L."/>
            <person name="Davis C.M."/>
            <person name="Simpson J.R."/>
            <person name="Lauterbach L."/>
            <person name="Steele A.D."/>
            <person name="Gui C."/>
            <person name="Meng S."/>
            <person name="Li G."/>
            <person name="Viehrig K."/>
            <person name="Ye F."/>
            <person name="Su P."/>
            <person name="Kiefer A.F."/>
            <person name="Nichols A."/>
            <person name="Cepeda A.J."/>
            <person name="Yan W."/>
            <person name="Fan B."/>
            <person name="Jiang Y."/>
            <person name="Adhikari A."/>
            <person name="Zheng C.-J."/>
            <person name="Schuster L."/>
            <person name="Cowan T.M."/>
            <person name="Smanski M.J."/>
            <person name="Chevrette M.G."/>
            <person name="De Carvalho L.P.S."/>
            <person name="Shen B."/>
        </authorList>
    </citation>
    <scope>NUCLEOTIDE SEQUENCE [LARGE SCALE GENOMIC DNA]</scope>
    <source>
        <strain evidence="10 11">NPDC001615</strain>
    </source>
</reference>
<dbReference type="InterPro" id="IPR000209">
    <property type="entry name" value="Peptidase_S8/S53_dom"/>
</dbReference>
<evidence type="ECO:0000313" key="11">
    <source>
        <dbReference type="Proteomes" id="UP001496720"/>
    </source>
</evidence>
<dbReference type="EMBL" id="JBEOZY010000010">
    <property type="protein sequence ID" value="MER6165616.1"/>
    <property type="molecule type" value="Genomic_DNA"/>
</dbReference>
<evidence type="ECO:0000256" key="8">
    <source>
        <dbReference type="SAM" id="SignalP"/>
    </source>
</evidence>
<dbReference type="SUPFAM" id="SSF52743">
    <property type="entry name" value="Subtilisin-like"/>
    <property type="match status" value="1"/>
</dbReference>
<evidence type="ECO:0000256" key="7">
    <source>
        <dbReference type="SAM" id="Phobius"/>
    </source>
</evidence>
<feature type="chain" id="PRO_5046868423" evidence="8">
    <location>
        <begin position="40"/>
        <end position="415"/>
    </location>
</feature>
<evidence type="ECO:0000256" key="4">
    <source>
        <dbReference type="ARBA" id="ARBA00022825"/>
    </source>
</evidence>
<feature type="active site" description="Charge relay system" evidence="5">
    <location>
        <position position="106"/>
    </location>
</feature>
<keyword evidence="7" id="KW-0472">Membrane</keyword>
<dbReference type="PANTHER" id="PTHR43806:SF11">
    <property type="entry name" value="CEREVISIN-RELATED"/>
    <property type="match status" value="1"/>
</dbReference>
<feature type="active site" description="Charge relay system" evidence="5">
    <location>
        <position position="133"/>
    </location>
</feature>
<evidence type="ECO:0000256" key="6">
    <source>
        <dbReference type="SAM" id="MobiDB-lite"/>
    </source>
</evidence>
<keyword evidence="11" id="KW-1185">Reference proteome</keyword>
<dbReference type="Gene3D" id="3.40.50.200">
    <property type="entry name" value="Peptidase S8/S53 domain"/>
    <property type="match status" value="1"/>
</dbReference>
<feature type="transmembrane region" description="Helical" evidence="7">
    <location>
        <begin position="381"/>
        <end position="402"/>
    </location>
</feature>
<feature type="domain" description="Peptidase S8/S53" evidence="9">
    <location>
        <begin position="97"/>
        <end position="340"/>
    </location>
</feature>
<name>A0ABV1SV54_9ACTN</name>
<evidence type="ECO:0000256" key="3">
    <source>
        <dbReference type="ARBA" id="ARBA00022801"/>
    </source>
</evidence>
<dbReference type="InterPro" id="IPR036852">
    <property type="entry name" value="Peptidase_S8/S53_dom_sf"/>
</dbReference>
<feature type="region of interest" description="Disordered" evidence="6">
    <location>
        <begin position="352"/>
        <end position="372"/>
    </location>
</feature>
<dbReference type="PANTHER" id="PTHR43806">
    <property type="entry name" value="PEPTIDASE S8"/>
    <property type="match status" value="1"/>
</dbReference>
<evidence type="ECO:0000313" key="10">
    <source>
        <dbReference type="EMBL" id="MER6165616.1"/>
    </source>
</evidence>